<sequence>MTKYQDRRRHHGFILAETVLALAILVTGVSLSLGLETLMIRQERRQVQRIKQARYDYERVRLAQFDLRPLATGA</sequence>
<feature type="transmembrane region" description="Helical" evidence="1">
    <location>
        <begin position="12"/>
        <end position="35"/>
    </location>
</feature>
<name>A0ABU1A9S3_9LACO</name>
<dbReference type="EMBL" id="JAVCWF010000001">
    <property type="protein sequence ID" value="MDQ7937675.1"/>
    <property type="molecule type" value="Genomic_DNA"/>
</dbReference>
<keyword evidence="3" id="KW-1185">Reference proteome</keyword>
<protein>
    <recommendedName>
        <fullName evidence="4">Type II secretion system protein</fullName>
    </recommendedName>
</protein>
<accession>A0ABU1A9S3</accession>
<gene>
    <name evidence="2" type="ORF">RA086_08645</name>
</gene>
<evidence type="ECO:0000313" key="2">
    <source>
        <dbReference type="EMBL" id="MDQ7937675.1"/>
    </source>
</evidence>
<proteinExistence type="predicted"/>
<evidence type="ECO:0000313" key="3">
    <source>
        <dbReference type="Proteomes" id="UP001227831"/>
    </source>
</evidence>
<keyword evidence="1" id="KW-0812">Transmembrane</keyword>
<evidence type="ECO:0008006" key="4">
    <source>
        <dbReference type="Google" id="ProtNLM"/>
    </source>
</evidence>
<dbReference type="RefSeq" id="WP_308703404.1">
    <property type="nucleotide sequence ID" value="NZ_AP027463.1"/>
</dbReference>
<reference evidence="2 3" key="1">
    <citation type="journal article" date="2023" name="Int. J. Syst. Evol. Microbiol.">
        <title>Lactiplantibacillus brownii sp. nov., a novel psychrotolerant species isolated from sauerkraut.</title>
        <authorList>
            <person name="Heng Y.C."/>
            <person name="Silvaraju S."/>
            <person name="Lee J.K.Y."/>
            <person name="Kittelmann S."/>
        </authorList>
    </citation>
    <scope>NUCLEOTIDE SEQUENCE [LARGE SCALE GENOMIC DNA]</scope>
    <source>
        <strain evidence="2 3">WILCCON 0030</strain>
    </source>
</reference>
<evidence type="ECO:0000256" key="1">
    <source>
        <dbReference type="SAM" id="Phobius"/>
    </source>
</evidence>
<organism evidence="2 3">
    <name type="scientific">Lactiplantibacillus brownii</name>
    <dbReference type="NCBI Taxonomy" id="3069269"/>
    <lineage>
        <taxon>Bacteria</taxon>
        <taxon>Bacillati</taxon>
        <taxon>Bacillota</taxon>
        <taxon>Bacilli</taxon>
        <taxon>Lactobacillales</taxon>
        <taxon>Lactobacillaceae</taxon>
        <taxon>Lactiplantibacillus</taxon>
    </lineage>
</organism>
<comment type="caution">
    <text evidence="2">The sequence shown here is derived from an EMBL/GenBank/DDBJ whole genome shotgun (WGS) entry which is preliminary data.</text>
</comment>
<keyword evidence="1" id="KW-1133">Transmembrane helix</keyword>
<keyword evidence="1" id="KW-0472">Membrane</keyword>
<dbReference type="Proteomes" id="UP001227831">
    <property type="component" value="Unassembled WGS sequence"/>
</dbReference>